<comment type="caution">
    <text evidence="1">The sequence shown here is derived from an EMBL/GenBank/DDBJ whole genome shotgun (WGS) entry which is preliminary data.</text>
</comment>
<name>A0ABV5H3W5_9FLAO</name>
<organism evidence="1 2">
    <name type="scientific">Algibacter miyuki</name>
    <dbReference type="NCBI Taxonomy" id="1306933"/>
    <lineage>
        <taxon>Bacteria</taxon>
        <taxon>Pseudomonadati</taxon>
        <taxon>Bacteroidota</taxon>
        <taxon>Flavobacteriia</taxon>
        <taxon>Flavobacteriales</taxon>
        <taxon>Flavobacteriaceae</taxon>
        <taxon>Algibacter</taxon>
    </lineage>
</organism>
<accession>A0ABV5H3W5</accession>
<dbReference type="Proteomes" id="UP001589590">
    <property type="component" value="Unassembled WGS sequence"/>
</dbReference>
<proteinExistence type="predicted"/>
<sequence length="55" mass="6392">MKSKQNKKNQNKTIAHHLQDVFNIYLESDIAGDNEDRRAKLNAFTQAFELLKNSD</sequence>
<protein>
    <submittedName>
        <fullName evidence="1">Uncharacterized protein</fullName>
    </submittedName>
</protein>
<reference evidence="1 2" key="1">
    <citation type="submission" date="2024-09" db="EMBL/GenBank/DDBJ databases">
        <authorList>
            <person name="Sun Q."/>
            <person name="Mori K."/>
        </authorList>
    </citation>
    <scope>NUCLEOTIDE SEQUENCE [LARGE SCALE GENOMIC DNA]</scope>
    <source>
        <strain evidence="1 2">CECT 8300</strain>
    </source>
</reference>
<gene>
    <name evidence="1" type="ORF">ACFFU1_16785</name>
</gene>
<dbReference type="RefSeq" id="WP_290270652.1">
    <property type="nucleotide sequence ID" value="NZ_JAUFQP010000010.1"/>
</dbReference>
<evidence type="ECO:0000313" key="1">
    <source>
        <dbReference type="EMBL" id="MFB9106567.1"/>
    </source>
</evidence>
<evidence type="ECO:0000313" key="2">
    <source>
        <dbReference type="Proteomes" id="UP001589590"/>
    </source>
</evidence>
<keyword evidence="2" id="KW-1185">Reference proteome</keyword>
<dbReference type="EMBL" id="JBHMFA010000018">
    <property type="protein sequence ID" value="MFB9106567.1"/>
    <property type="molecule type" value="Genomic_DNA"/>
</dbReference>